<dbReference type="Proteomes" id="UP000265926">
    <property type="component" value="Unassembled WGS sequence"/>
</dbReference>
<feature type="transmembrane region" description="Helical" evidence="5">
    <location>
        <begin position="59"/>
        <end position="86"/>
    </location>
</feature>
<comment type="subcellular location">
    <subcellularLocation>
        <location evidence="1">Membrane</location>
        <topology evidence="1">Multi-pass membrane protein</topology>
    </subcellularLocation>
</comment>
<gene>
    <name evidence="7" type="ORF">D1614_20585</name>
</gene>
<evidence type="ECO:0000259" key="6">
    <source>
        <dbReference type="Pfam" id="PF04893"/>
    </source>
</evidence>
<dbReference type="InterPro" id="IPR006977">
    <property type="entry name" value="Yip1_dom"/>
</dbReference>
<organism evidence="7 8">
    <name type="scientific">Maribellus luteus</name>
    <dbReference type="NCBI Taxonomy" id="2305463"/>
    <lineage>
        <taxon>Bacteria</taxon>
        <taxon>Pseudomonadati</taxon>
        <taxon>Bacteroidota</taxon>
        <taxon>Bacteroidia</taxon>
        <taxon>Marinilabiliales</taxon>
        <taxon>Prolixibacteraceae</taxon>
        <taxon>Maribellus</taxon>
    </lineage>
</organism>
<protein>
    <submittedName>
        <fullName evidence="7">YIP1 family protein</fullName>
    </submittedName>
</protein>
<evidence type="ECO:0000313" key="8">
    <source>
        <dbReference type="Proteomes" id="UP000265926"/>
    </source>
</evidence>
<dbReference type="AlphaFoldDB" id="A0A399SSN3"/>
<evidence type="ECO:0000256" key="3">
    <source>
        <dbReference type="ARBA" id="ARBA00022989"/>
    </source>
</evidence>
<feature type="domain" description="Yip1" evidence="6">
    <location>
        <begin position="6"/>
        <end position="185"/>
    </location>
</feature>
<reference evidence="7 8" key="1">
    <citation type="submission" date="2018-08" db="EMBL/GenBank/DDBJ databases">
        <title>Pallidiluteibacterium maritimus gen. nov., sp. nov., isolated from coastal sediment.</title>
        <authorList>
            <person name="Zhou L.Y."/>
        </authorList>
    </citation>
    <scope>NUCLEOTIDE SEQUENCE [LARGE SCALE GENOMIC DNA]</scope>
    <source>
        <strain evidence="7 8">XSD2</strain>
    </source>
</reference>
<proteinExistence type="predicted"/>
<evidence type="ECO:0000256" key="5">
    <source>
        <dbReference type="SAM" id="Phobius"/>
    </source>
</evidence>
<keyword evidence="2 5" id="KW-0812">Transmembrane</keyword>
<name>A0A399SSN3_9BACT</name>
<feature type="transmembrane region" description="Helical" evidence="5">
    <location>
        <begin position="106"/>
        <end position="130"/>
    </location>
</feature>
<sequence length="193" mass="22104">MKPIISIWIKTRQTFQLIEKRDEKENDFMIHILFFLTSMYAGFSMSFDINKILGLEINYYFVLIISLIVSGLLGLFAYKYILSYIIWGAGKIFQGKASINEIRLALAYSIIPHLVHLLIGVILLIPAIILDNKGLIGYQHPVTIYILWIFALRILVIGLAYFNKYSFGYALLTVIIPAAIMQGLLYGIKFMIQ</sequence>
<evidence type="ECO:0000256" key="1">
    <source>
        <dbReference type="ARBA" id="ARBA00004141"/>
    </source>
</evidence>
<accession>A0A399SSN3</accession>
<comment type="caution">
    <text evidence="7">The sequence shown here is derived from an EMBL/GenBank/DDBJ whole genome shotgun (WGS) entry which is preliminary data.</text>
</comment>
<dbReference type="RefSeq" id="WP_119439881.1">
    <property type="nucleotide sequence ID" value="NZ_QWGR01000018.1"/>
</dbReference>
<keyword evidence="3 5" id="KW-1133">Transmembrane helix</keyword>
<keyword evidence="8" id="KW-1185">Reference proteome</keyword>
<feature type="transmembrane region" description="Helical" evidence="5">
    <location>
        <begin position="168"/>
        <end position="188"/>
    </location>
</feature>
<keyword evidence="4 5" id="KW-0472">Membrane</keyword>
<feature type="transmembrane region" description="Helical" evidence="5">
    <location>
        <begin position="28"/>
        <end position="47"/>
    </location>
</feature>
<evidence type="ECO:0000256" key="4">
    <source>
        <dbReference type="ARBA" id="ARBA00023136"/>
    </source>
</evidence>
<evidence type="ECO:0000313" key="7">
    <source>
        <dbReference type="EMBL" id="RIJ45919.1"/>
    </source>
</evidence>
<dbReference type="EMBL" id="QWGR01000018">
    <property type="protein sequence ID" value="RIJ45919.1"/>
    <property type="molecule type" value="Genomic_DNA"/>
</dbReference>
<feature type="transmembrane region" description="Helical" evidence="5">
    <location>
        <begin position="142"/>
        <end position="162"/>
    </location>
</feature>
<dbReference type="OrthoDB" id="9857874at2"/>
<evidence type="ECO:0000256" key="2">
    <source>
        <dbReference type="ARBA" id="ARBA00022692"/>
    </source>
</evidence>
<dbReference type="GO" id="GO:0016020">
    <property type="term" value="C:membrane"/>
    <property type="evidence" value="ECO:0007669"/>
    <property type="project" value="UniProtKB-SubCell"/>
</dbReference>
<dbReference type="Pfam" id="PF04893">
    <property type="entry name" value="Yip1"/>
    <property type="match status" value="1"/>
</dbReference>